<keyword evidence="3" id="KW-0964">Secreted</keyword>
<dbReference type="EMBL" id="MIKF01000052">
    <property type="protein sequence ID" value="RTE80698.1"/>
    <property type="molecule type" value="Genomic_DNA"/>
</dbReference>
<reference evidence="10 11" key="1">
    <citation type="submission" date="2017-06" db="EMBL/GenBank/DDBJ databases">
        <title>Comparative genomic analysis of Ambrosia Fusariam Clade fungi.</title>
        <authorList>
            <person name="Stajich J.E."/>
            <person name="Carrillo J."/>
            <person name="Kijimoto T."/>
            <person name="Eskalen A."/>
            <person name="O'Donnell K."/>
            <person name="Kasson M."/>
        </authorList>
    </citation>
    <scope>NUCLEOTIDE SEQUENCE [LARGE SCALE GENOMIC DNA]</scope>
    <source>
        <strain evidence="10 11">UCR1854</strain>
    </source>
</reference>
<keyword evidence="7" id="KW-0456">Lyase</keyword>
<dbReference type="GO" id="GO:0005576">
    <property type="term" value="C:extracellular region"/>
    <property type="evidence" value="ECO:0007669"/>
    <property type="project" value="UniProtKB-SubCell"/>
</dbReference>
<evidence type="ECO:0000313" key="11">
    <source>
        <dbReference type="Proteomes" id="UP000287124"/>
    </source>
</evidence>
<sequence length="458" mass="49182">MPEYPVQLHIIEKKDLTAVDKVQAAIDEIYGKGLTEVKEDASKFVVKTIMAHPENLLAASLGISTTIMAFLKLTPTLLLAILSGASAKDIFVSPTGTGSGTLAAPYGSIQSAVNAAKAGDTIYLRKGTYAPSANIQFKTSGSKGSPITVRPYQSEKVIIDGENMPGTPKKLDEALPNAERGIFHIQNANYWSFYNLELINGPYGIYARDASNNYYEGLSTHDNYETGFQLEGASANNVVVNLDSYRNRDPRKNGESADGFACKDGTGEGNVLRNARLWDNVDDGLDLYMFGSPVTLEEVYAWGNGVNRWGFSPFEGDGNGFKLGIKNNPAANHIVKNCIAFDNLKKGFIDNGNPGTIDFQRNTAWKNGDVGYNMKSSSSKMTNNIAASNVGSQVSLISSVKQSGNSWNSKDTWNDKSFKSTDASTLKGARGSDGRVKASDFLIPASGAAIGATTKAKI</sequence>
<keyword evidence="11" id="KW-1185">Reference proteome</keyword>
<evidence type="ECO:0000256" key="6">
    <source>
        <dbReference type="ARBA" id="ARBA00022837"/>
    </source>
</evidence>
<keyword evidence="6" id="KW-0106">Calcium</keyword>
<name>A0A430LY77_9HYPO</name>
<dbReference type="PANTHER" id="PTHR40088">
    <property type="entry name" value="PECTATE LYASE (EUROFUNG)"/>
    <property type="match status" value="1"/>
</dbReference>
<comment type="cofactor">
    <cofactor evidence="1">
        <name>Ca(2+)</name>
        <dbReference type="ChEBI" id="CHEBI:29108"/>
    </cofactor>
</comment>
<evidence type="ECO:0000256" key="7">
    <source>
        <dbReference type="ARBA" id="ARBA00023239"/>
    </source>
</evidence>
<evidence type="ECO:0000256" key="2">
    <source>
        <dbReference type="ARBA" id="ARBA00004613"/>
    </source>
</evidence>
<dbReference type="Proteomes" id="UP000287124">
    <property type="component" value="Unassembled WGS sequence"/>
</dbReference>
<keyword evidence="5" id="KW-0732">Signal</keyword>
<proteinExistence type="inferred from homology"/>
<comment type="similarity">
    <text evidence="8">Belongs to the polysaccharide lyase 9 family.</text>
</comment>
<dbReference type="InterPro" id="IPR053868">
    <property type="entry name" value="Pel9A-like_beta_helix"/>
</dbReference>
<dbReference type="AlphaFoldDB" id="A0A430LY77"/>
<protein>
    <recommendedName>
        <fullName evidence="9">Pel9A-like right handed beta-helix region domain-containing protein</fullName>
    </recommendedName>
</protein>
<evidence type="ECO:0000256" key="5">
    <source>
        <dbReference type="ARBA" id="ARBA00022729"/>
    </source>
</evidence>
<evidence type="ECO:0000259" key="9">
    <source>
        <dbReference type="Pfam" id="PF22842"/>
    </source>
</evidence>
<dbReference type="SUPFAM" id="SSF51126">
    <property type="entry name" value="Pectin lyase-like"/>
    <property type="match status" value="1"/>
</dbReference>
<dbReference type="GO" id="GO:0046872">
    <property type="term" value="F:metal ion binding"/>
    <property type="evidence" value="ECO:0007669"/>
    <property type="project" value="UniProtKB-KW"/>
</dbReference>
<dbReference type="InterPro" id="IPR011050">
    <property type="entry name" value="Pectin_lyase_fold/virulence"/>
</dbReference>
<dbReference type="Pfam" id="PF14592">
    <property type="entry name" value="Chondroitinas_B"/>
    <property type="match status" value="1"/>
</dbReference>
<dbReference type="InterPro" id="IPR052052">
    <property type="entry name" value="Polysaccharide_Lyase_9"/>
</dbReference>
<dbReference type="Pfam" id="PF22842">
    <property type="entry name" value="Pel9A-like_beta_helix"/>
    <property type="match status" value="1"/>
</dbReference>
<evidence type="ECO:0000256" key="4">
    <source>
        <dbReference type="ARBA" id="ARBA00022723"/>
    </source>
</evidence>
<gene>
    <name evidence="10" type="ORF">BHE90_004793</name>
</gene>
<accession>A0A430LY77</accession>
<comment type="subcellular location">
    <subcellularLocation>
        <location evidence="2">Secreted</location>
    </subcellularLocation>
</comment>
<evidence type="ECO:0000313" key="10">
    <source>
        <dbReference type="EMBL" id="RTE80698.1"/>
    </source>
</evidence>
<dbReference type="PANTHER" id="PTHR40088:SF1">
    <property type="entry name" value="PECTATE LYASE PEL9"/>
    <property type="match status" value="1"/>
</dbReference>
<dbReference type="InterPro" id="IPR039513">
    <property type="entry name" value="PL-6"/>
</dbReference>
<evidence type="ECO:0000256" key="3">
    <source>
        <dbReference type="ARBA" id="ARBA00022525"/>
    </source>
</evidence>
<dbReference type="Gene3D" id="2.160.20.10">
    <property type="entry name" value="Single-stranded right-handed beta-helix, Pectin lyase-like"/>
    <property type="match status" value="1"/>
</dbReference>
<keyword evidence="4" id="KW-0479">Metal-binding</keyword>
<dbReference type="GO" id="GO:0016837">
    <property type="term" value="F:carbon-oxygen lyase activity, acting on polysaccharides"/>
    <property type="evidence" value="ECO:0007669"/>
    <property type="project" value="TreeGrafter"/>
</dbReference>
<organism evidence="10 11">
    <name type="scientific">Fusarium euwallaceae</name>
    <dbReference type="NCBI Taxonomy" id="1147111"/>
    <lineage>
        <taxon>Eukaryota</taxon>
        <taxon>Fungi</taxon>
        <taxon>Dikarya</taxon>
        <taxon>Ascomycota</taxon>
        <taxon>Pezizomycotina</taxon>
        <taxon>Sordariomycetes</taxon>
        <taxon>Hypocreomycetidae</taxon>
        <taxon>Hypocreales</taxon>
        <taxon>Nectriaceae</taxon>
        <taxon>Fusarium</taxon>
        <taxon>Fusarium solani species complex</taxon>
    </lineage>
</organism>
<feature type="domain" description="Pel9A-like right handed beta-helix region" evidence="9">
    <location>
        <begin position="208"/>
        <end position="382"/>
    </location>
</feature>
<dbReference type="InterPro" id="IPR012334">
    <property type="entry name" value="Pectin_lyas_fold"/>
</dbReference>
<comment type="caution">
    <text evidence="10">The sequence shown here is derived from an EMBL/GenBank/DDBJ whole genome shotgun (WGS) entry which is preliminary data.</text>
</comment>
<evidence type="ECO:0000256" key="8">
    <source>
        <dbReference type="ARBA" id="ARBA00038263"/>
    </source>
</evidence>
<evidence type="ECO:0000256" key="1">
    <source>
        <dbReference type="ARBA" id="ARBA00001913"/>
    </source>
</evidence>